<proteinExistence type="predicted"/>
<sequence>MSKQIFIDPNVVRKPETLSFPSIPVNQYQKTVKEEKKNFTKTYRKQVKAV</sequence>
<name>A0A645EQ46_9ZZZZ</name>
<evidence type="ECO:0000313" key="1">
    <source>
        <dbReference type="EMBL" id="MPN03566.1"/>
    </source>
</evidence>
<organism evidence="1">
    <name type="scientific">bioreactor metagenome</name>
    <dbReference type="NCBI Taxonomy" id="1076179"/>
    <lineage>
        <taxon>unclassified sequences</taxon>
        <taxon>metagenomes</taxon>
        <taxon>ecological metagenomes</taxon>
    </lineage>
</organism>
<gene>
    <name evidence="1" type="ORF">SDC9_150797</name>
</gene>
<protein>
    <submittedName>
        <fullName evidence="1">Uncharacterized protein</fullName>
    </submittedName>
</protein>
<accession>A0A645EQ46</accession>
<dbReference type="EMBL" id="VSSQ01049489">
    <property type="protein sequence ID" value="MPN03566.1"/>
    <property type="molecule type" value="Genomic_DNA"/>
</dbReference>
<comment type="caution">
    <text evidence="1">The sequence shown here is derived from an EMBL/GenBank/DDBJ whole genome shotgun (WGS) entry which is preliminary data.</text>
</comment>
<reference evidence="1" key="1">
    <citation type="submission" date="2019-08" db="EMBL/GenBank/DDBJ databases">
        <authorList>
            <person name="Kucharzyk K."/>
            <person name="Murdoch R.W."/>
            <person name="Higgins S."/>
            <person name="Loffler F."/>
        </authorList>
    </citation>
    <scope>NUCLEOTIDE SEQUENCE</scope>
</reference>
<dbReference type="AlphaFoldDB" id="A0A645EQ46"/>